<dbReference type="GO" id="GO:0031119">
    <property type="term" value="P:tRNA pseudouridine synthesis"/>
    <property type="evidence" value="ECO:0007669"/>
    <property type="project" value="TreeGrafter"/>
</dbReference>
<protein>
    <submittedName>
        <fullName evidence="5">tRNA pseudouridine(38/39) synthase isoform X2</fullName>
    </submittedName>
</protein>
<dbReference type="PANTHER" id="PTHR11142">
    <property type="entry name" value="PSEUDOURIDYLATE SYNTHASE"/>
    <property type="match status" value="1"/>
</dbReference>
<dbReference type="Proteomes" id="UP001140949">
    <property type="component" value="Unassembled WGS sequence"/>
</dbReference>
<dbReference type="SUPFAM" id="SSF55120">
    <property type="entry name" value="Pseudouridine synthase"/>
    <property type="match status" value="1"/>
</dbReference>
<keyword evidence="6" id="KW-1185">Reference proteome</keyword>
<keyword evidence="3" id="KW-0413">Isomerase</keyword>
<dbReference type="InterPro" id="IPR001406">
    <property type="entry name" value="PsdUridine_synth_TruA"/>
</dbReference>
<dbReference type="FunFam" id="3.30.70.660:FF:000010">
    <property type="entry name" value="tRNA pseudouridine synthase"/>
    <property type="match status" value="1"/>
</dbReference>
<sequence>MAATNGEDIPSGLHSQLTSLRHRVEELERENQRLQLLVSKCRCFQKVEDAKQRHNAAASLNEICKIAQQQDATIPAEVAKNFSSNNSSASFMNVVSLEKFNGLCADKSARCSKHGLAEQPGSQLSIVQDCAKRYVALKVMYFGQRFYGFASEAQMEPTVESEVFKALARTKLLVGDRINSHYSRCGRTDRGVSSTGQVISLYLRSNLKDSGGTIRKEEIDYVRVLNRVLPKDIRVIGWSPVSTDFSARFSCLSREYRYLFWKGTLDTSAMQNAAEKFIGVHDYRNFCKMDAVNVKNYKRQITNFTISSCYQRSDADELWAMTIRGSAFLWHQVRCMVAVLFMIGQGLESPNVLDELLDIKKTPRKPQYIMAPELPLILCFCEFEDVNFICSSDSRRALHEHLTIEFQNYMLQAAIYHEALTCFSSPEESLYEPGKKKKGHISLLLRPTEPSYEERRAKLEMKASLESTLTYTQDKRSVAN</sequence>
<evidence type="ECO:0000313" key="6">
    <source>
        <dbReference type="Proteomes" id="UP001140949"/>
    </source>
</evidence>
<dbReference type="Gene3D" id="3.30.70.580">
    <property type="entry name" value="Pseudouridine synthase I, catalytic domain, N-terminal subdomain"/>
    <property type="match status" value="1"/>
</dbReference>
<dbReference type="GO" id="GO:0005634">
    <property type="term" value="C:nucleus"/>
    <property type="evidence" value="ECO:0007669"/>
    <property type="project" value="TreeGrafter"/>
</dbReference>
<keyword evidence="2" id="KW-0819">tRNA processing</keyword>
<dbReference type="InterPro" id="IPR020097">
    <property type="entry name" value="PsdUridine_synth_TruA_a/b_dom"/>
</dbReference>
<dbReference type="FunFam" id="3.30.70.580:FF:000012">
    <property type="entry name" value="tRNA pseudouridine synthase"/>
    <property type="match status" value="1"/>
</dbReference>
<reference evidence="5" key="1">
    <citation type="journal article" date="2023" name="GigaByte">
        <title>Genome assembly of the bearded iris, Iris pallida Lam.</title>
        <authorList>
            <person name="Bruccoleri R.E."/>
            <person name="Oakeley E.J."/>
            <person name="Faust A.M.E."/>
            <person name="Altorfer M."/>
            <person name="Dessus-Babus S."/>
            <person name="Burckhardt D."/>
            <person name="Oertli M."/>
            <person name="Naumann U."/>
            <person name="Petersen F."/>
            <person name="Wong J."/>
        </authorList>
    </citation>
    <scope>NUCLEOTIDE SEQUENCE</scope>
    <source>
        <strain evidence="5">GSM-AAB239-AS_SAM_17_03QT</strain>
    </source>
</reference>
<evidence type="ECO:0000256" key="1">
    <source>
        <dbReference type="ARBA" id="ARBA00009375"/>
    </source>
</evidence>
<dbReference type="InterPro" id="IPR020094">
    <property type="entry name" value="TruA/RsuA/RluB/E/F_N"/>
</dbReference>
<reference evidence="5" key="2">
    <citation type="submission" date="2023-04" db="EMBL/GenBank/DDBJ databases">
        <authorList>
            <person name="Bruccoleri R.E."/>
            <person name="Oakeley E.J."/>
            <person name="Faust A.-M."/>
            <person name="Dessus-Babus S."/>
            <person name="Altorfer M."/>
            <person name="Burckhardt D."/>
            <person name="Oertli M."/>
            <person name="Naumann U."/>
            <person name="Petersen F."/>
            <person name="Wong J."/>
        </authorList>
    </citation>
    <scope>NUCLEOTIDE SEQUENCE</scope>
    <source>
        <strain evidence="5">GSM-AAB239-AS_SAM_17_03QT</strain>
        <tissue evidence="5">Leaf</tissue>
    </source>
</reference>
<dbReference type="GO" id="GO:0009982">
    <property type="term" value="F:pseudouridine synthase activity"/>
    <property type="evidence" value="ECO:0007669"/>
    <property type="project" value="InterPro"/>
</dbReference>
<dbReference type="InterPro" id="IPR020103">
    <property type="entry name" value="PsdUridine_synth_cat_dom_sf"/>
</dbReference>
<dbReference type="PANTHER" id="PTHR11142:SF5">
    <property type="entry name" value="TRNA PSEUDOURIDINE(38_39) SYNTHASE"/>
    <property type="match status" value="1"/>
</dbReference>
<evidence type="ECO:0000256" key="2">
    <source>
        <dbReference type="ARBA" id="ARBA00022694"/>
    </source>
</evidence>
<accession>A0AAX6GNX2</accession>
<dbReference type="EMBL" id="JANAVB010017748">
    <property type="protein sequence ID" value="KAJ6830212.1"/>
    <property type="molecule type" value="Genomic_DNA"/>
</dbReference>
<dbReference type="HAMAP" id="MF_00171">
    <property type="entry name" value="TruA"/>
    <property type="match status" value="1"/>
</dbReference>
<dbReference type="CDD" id="cd02569">
    <property type="entry name" value="PseudoU_synth_ScPus3"/>
    <property type="match status" value="1"/>
</dbReference>
<name>A0AAX6GNX2_IRIPA</name>
<dbReference type="GO" id="GO:1990481">
    <property type="term" value="P:mRNA pseudouridine synthesis"/>
    <property type="evidence" value="ECO:0007669"/>
    <property type="project" value="TreeGrafter"/>
</dbReference>
<comment type="caution">
    <text evidence="5">The sequence shown here is derived from an EMBL/GenBank/DDBJ whole genome shotgun (WGS) entry which is preliminary data.</text>
</comment>
<dbReference type="AlphaFoldDB" id="A0AAX6GNX2"/>
<evidence type="ECO:0000256" key="3">
    <source>
        <dbReference type="ARBA" id="ARBA00023235"/>
    </source>
</evidence>
<dbReference type="InterPro" id="IPR020095">
    <property type="entry name" value="PsdUridine_synth_TruA_C"/>
</dbReference>
<evidence type="ECO:0000313" key="5">
    <source>
        <dbReference type="EMBL" id="KAJ6830212.1"/>
    </source>
</evidence>
<organism evidence="5 6">
    <name type="scientific">Iris pallida</name>
    <name type="common">Sweet iris</name>
    <dbReference type="NCBI Taxonomy" id="29817"/>
    <lineage>
        <taxon>Eukaryota</taxon>
        <taxon>Viridiplantae</taxon>
        <taxon>Streptophyta</taxon>
        <taxon>Embryophyta</taxon>
        <taxon>Tracheophyta</taxon>
        <taxon>Spermatophyta</taxon>
        <taxon>Magnoliopsida</taxon>
        <taxon>Liliopsida</taxon>
        <taxon>Asparagales</taxon>
        <taxon>Iridaceae</taxon>
        <taxon>Iridoideae</taxon>
        <taxon>Irideae</taxon>
        <taxon>Iris</taxon>
    </lineage>
</organism>
<evidence type="ECO:0000259" key="4">
    <source>
        <dbReference type="Pfam" id="PF01416"/>
    </source>
</evidence>
<gene>
    <name evidence="5" type="ORF">M6B38_355050</name>
</gene>
<feature type="domain" description="Pseudouridine synthase I TruA alpha/beta" evidence="4">
    <location>
        <begin position="273"/>
        <end position="384"/>
    </location>
</feature>
<dbReference type="Gene3D" id="3.30.70.660">
    <property type="entry name" value="Pseudouridine synthase I, catalytic domain, C-terminal subdomain"/>
    <property type="match status" value="1"/>
</dbReference>
<dbReference type="GO" id="GO:0003723">
    <property type="term" value="F:RNA binding"/>
    <property type="evidence" value="ECO:0007669"/>
    <property type="project" value="InterPro"/>
</dbReference>
<dbReference type="GO" id="GO:0005737">
    <property type="term" value="C:cytoplasm"/>
    <property type="evidence" value="ECO:0007669"/>
    <property type="project" value="TreeGrafter"/>
</dbReference>
<comment type="similarity">
    <text evidence="1">Belongs to the tRNA pseudouridine synthase TruA family.</text>
</comment>
<dbReference type="InterPro" id="IPR041707">
    <property type="entry name" value="Pus3-like"/>
</dbReference>
<proteinExistence type="inferred from homology"/>
<dbReference type="Pfam" id="PF01416">
    <property type="entry name" value="PseudoU_synth_1"/>
    <property type="match status" value="1"/>
</dbReference>
<dbReference type="NCBIfam" id="TIGR00071">
    <property type="entry name" value="hisT_truA"/>
    <property type="match status" value="1"/>
</dbReference>